<sequence>MVLKKKCRAGVMLYAVLMVTIFSLVLQFYLHAQLSEARLASANDESTEAYVMAEWTADFVREEIKARRQTTAIPPSSSELERGLGMKGTEPQKETGDRKLQGSLRFSKGQAHYQSENNRLLVTVTTTAGHDFFYTFPLSSQK</sequence>
<dbReference type="InterPro" id="IPR047665">
    <property type="entry name" value="ComGG_streptococcus-type"/>
</dbReference>
<keyword evidence="2" id="KW-0472">Membrane</keyword>
<evidence type="ECO:0000256" key="2">
    <source>
        <dbReference type="SAM" id="Phobius"/>
    </source>
</evidence>
<evidence type="ECO:0008006" key="5">
    <source>
        <dbReference type="Google" id="ProtNLM"/>
    </source>
</evidence>
<evidence type="ECO:0000313" key="4">
    <source>
        <dbReference type="Proteomes" id="UP000186437"/>
    </source>
</evidence>
<feature type="compositionally biased region" description="Basic and acidic residues" evidence="1">
    <location>
        <begin position="79"/>
        <end position="100"/>
    </location>
</feature>
<comment type="caution">
    <text evidence="3">The sequence shown here is derived from an EMBL/GenBank/DDBJ whole genome shotgun (WGS) entry which is preliminary data.</text>
</comment>
<accession>A0A1Q8EF88</accession>
<proteinExistence type="predicted"/>
<evidence type="ECO:0000313" key="3">
    <source>
        <dbReference type="EMBL" id="OLF50455.1"/>
    </source>
</evidence>
<keyword evidence="2" id="KW-0812">Transmembrane</keyword>
<keyword evidence="2" id="KW-1133">Transmembrane helix</keyword>
<keyword evidence="4" id="KW-1185">Reference proteome</keyword>
<feature type="region of interest" description="Disordered" evidence="1">
    <location>
        <begin position="68"/>
        <end position="100"/>
    </location>
</feature>
<protein>
    <recommendedName>
        <fullName evidence="5">Competence protein ComGG</fullName>
    </recommendedName>
</protein>
<dbReference type="AlphaFoldDB" id="A0A1Q8EF88"/>
<dbReference type="EMBL" id="MSJL01000006">
    <property type="protein sequence ID" value="OLF50455.1"/>
    <property type="molecule type" value="Genomic_DNA"/>
</dbReference>
<reference evidence="4" key="1">
    <citation type="submission" date="2016-12" db="EMBL/GenBank/DDBJ databases">
        <authorList>
            <person name="Gulvik C.A."/>
        </authorList>
    </citation>
    <scope>NUCLEOTIDE SEQUENCE [LARGE SCALE GENOMIC DNA]</scope>
    <source>
        <strain evidence="4">ATCC 51725</strain>
    </source>
</reference>
<name>A0A1Q8EF88_STRAI</name>
<dbReference type="Proteomes" id="UP000186437">
    <property type="component" value="Unassembled WGS sequence"/>
</dbReference>
<gene>
    <name evidence="3" type="ORF">BU200_01995</name>
</gene>
<evidence type="ECO:0000256" key="1">
    <source>
        <dbReference type="SAM" id="MobiDB-lite"/>
    </source>
</evidence>
<dbReference type="NCBIfam" id="NF041014">
    <property type="entry name" value="pilin_ComGG_2"/>
    <property type="match status" value="1"/>
</dbReference>
<organism evidence="3 4">
    <name type="scientific">Streptococcus acidominimus</name>
    <dbReference type="NCBI Taxonomy" id="1326"/>
    <lineage>
        <taxon>Bacteria</taxon>
        <taxon>Bacillati</taxon>
        <taxon>Bacillota</taxon>
        <taxon>Bacilli</taxon>
        <taxon>Lactobacillales</taxon>
        <taxon>Streptococcaceae</taxon>
        <taxon>Streptococcus</taxon>
    </lineage>
</organism>
<feature type="transmembrane region" description="Helical" evidence="2">
    <location>
        <begin position="12"/>
        <end position="30"/>
    </location>
</feature>
<feature type="compositionally biased region" description="Polar residues" evidence="1">
    <location>
        <begin position="69"/>
        <end position="78"/>
    </location>
</feature>